<dbReference type="SUPFAM" id="SSF52540">
    <property type="entry name" value="P-loop containing nucleoside triphosphate hydrolases"/>
    <property type="match status" value="4"/>
</dbReference>
<keyword evidence="5" id="KW-1133">Transmembrane helix</keyword>
<feature type="domain" description="Helicase ATP-binding" evidence="6">
    <location>
        <begin position="822"/>
        <end position="997"/>
    </location>
</feature>
<feature type="domain" description="Helicase ATP-binding" evidence="6">
    <location>
        <begin position="1"/>
        <end position="99"/>
    </location>
</feature>
<keyword evidence="5" id="KW-0812">Transmembrane</keyword>
<gene>
    <name evidence="8" type="ORF">RFI_11282</name>
</gene>
<evidence type="ECO:0000313" key="8">
    <source>
        <dbReference type="EMBL" id="ETO25856.1"/>
    </source>
</evidence>
<dbReference type="CDD" id="cd18795">
    <property type="entry name" value="SF2_C_Ski2"/>
    <property type="match status" value="1"/>
</dbReference>
<dbReference type="AlphaFoldDB" id="X6NIQ6"/>
<evidence type="ECO:0008006" key="10">
    <source>
        <dbReference type="Google" id="ProtNLM"/>
    </source>
</evidence>
<accession>X6NIQ6</accession>
<dbReference type="Gene3D" id="1.10.3380.10">
    <property type="entry name" value="Sec63 N-terminal domain-like domain"/>
    <property type="match status" value="1"/>
</dbReference>
<evidence type="ECO:0000256" key="5">
    <source>
        <dbReference type="SAM" id="Phobius"/>
    </source>
</evidence>
<evidence type="ECO:0000259" key="7">
    <source>
        <dbReference type="PROSITE" id="PS51194"/>
    </source>
</evidence>
<reference evidence="8 9" key="1">
    <citation type="journal article" date="2013" name="Curr. Biol.">
        <title>The Genome of the Foraminiferan Reticulomyxa filosa.</title>
        <authorList>
            <person name="Glockner G."/>
            <person name="Hulsmann N."/>
            <person name="Schleicher M."/>
            <person name="Noegel A.A."/>
            <person name="Eichinger L."/>
            <person name="Gallinger C."/>
            <person name="Pawlowski J."/>
            <person name="Sierra R."/>
            <person name="Euteneuer U."/>
            <person name="Pillet L."/>
            <person name="Moustafa A."/>
            <person name="Platzer M."/>
            <person name="Groth M."/>
            <person name="Szafranski K."/>
            <person name="Schliwa M."/>
        </authorList>
    </citation>
    <scope>NUCLEOTIDE SEQUENCE [LARGE SCALE GENOMIC DNA]</scope>
</reference>
<dbReference type="Pfam" id="PF00270">
    <property type="entry name" value="DEAD"/>
    <property type="match status" value="2"/>
</dbReference>
<dbReference type="Pfam" id="PF02889">
    <property type="entry name" value="Sec63"/>
    <property type="match status" value="1"/>
</dbReference>
<evidence type="ECO:0000259" key="6">
    <source>
        <dbReference type="PROSITE" id="PS51192"/>
    </source>
</evidence>
<name>X6NIQ6_RETFI</name>
<dbReference type="PANTHER" id="PTHR47961:SF13">
    <property type="entry name" value="ACTIVATING SIGNAL COINTEGRATOR 1 COMPLEX SUBUNIT 3"/>
    <property type="match status" value="1"/>
</dbReference>
<dbReference type="GO" id="GO:0016787">
    <property type="term" value="F:hydrolase activity"/>
    <property type="evidence" value="ECO:0007669"/>
    <property type="project" value="UniProtKB-KW"/>
</dbReference>
<sequence length="1073" mass="124014">MQLTKTEISETHLIVTTPEKWDVITRKSDELVSVVKLLILDEVHLLHDDRGSVLEALVARTIRLVEVNQSMIRIVGLSATLPNYQDVATFLRAETGVLYFDRRYRPVPLSMGFIGAFDSNAIRQRNIIDLVCFEKAKNSVKEGHQCMVFVHSRKETIKTCEMLDLQFQKDKSSEILLPDIEKFHSEWEKITKRAHYEINNDLRNLLRKGFGAHHAGMPRHERTLVERLFEIGFIRILCCTATLAWGVNLPAHTVIIKGTQIYDTKKGGFVDVGILDVMQIFGRAGRPQYDTSGEAFIITDHDKVRQYQTLLTHQLPIESNFINELPNHLNAEIVLGSVTNLNEAIMWLTYTYLYVRMLKNPLAYGVSFEELSEDPHLYLHRKKLLEDAALTLAKHKMARFEYVRLCLKYSILNFFKNILYIHIYIYTYMYIFMYMYVCTCIYNCTYSAAENFFPTDIGRIASHYYIDFETVGTWNETLKPRMSIEEILKAVCSATEFKQLKVREDEESELAKLYNTSHCCPYKVLEDHREPVGKSIILLQVHIGRQAHLVRHQTLRNDLLYIDQNAPRVARALFEIALRMGWGALAFDALQMCQVIEHKVWHHLTPLRQFVQMKPVLASKIESTRLKIEDFDEYNANDLGQLIRESKAGQVVKRLASTIPRVDIEAVAKPITRTLLAVDINVTPLFRWIRNQHGTTQSFWLWVDDAFNDTIYHYELYSMSQKDYQESDKEPLKVAIVLPVPEQSRTTMKPSQYQIHMVSDFWLGSHALYSMSFQHLILPDMYPPETELLDLNPLPSKALQNEQFEKLFGFKYFNPIQTQVFFVAYRTDNNILLGAPTGSGKTVIAELCLMRQLQTLPEKKTIYIAPLKALARERYKAWKDKFGDQMNLKVIMLTGDMTPDRKAIDEANIIITTPEKWDGVSRYWRERSYVRKVGLIVLDEIHLLGLDRGPILEVIVSRLKFVQQRSNSKVRLLGLSTALANAEDLGDWLEVGRLGLFNFPASQRPVPCTVHINGYPGKHYCPRMQTMNKPTYHAIKSYSPQKPVLVFVSSRRQTRLTAIDLISFVCRDQKSSQ</sequence>
<dbReference type="Gene3D" id="3.40.50.300">
    <property type="entry name" value="P-loop containing nucleotide triphosphate hydrolases"/>
    <property type="match status" value="4"/>
</dbReference>
<dbReference type="OrthoDB" id="5575at2759"/>
<dbReference type="InterPro" id="IPR004179">
    <property type="entry name" value="Sec63-dom"/>
</dbReference>
<dbReference type="GO" id="GO:0004386">
    <property type="term" value="F:helicase activity"/>
    <property type="evidence" value="ECO:0007669"/>
    <property type="project" value="UniProtKB-KW"/>
</dbReference>
<keyword evidence="2" id="KW-0378">Hydrolase</keyword>
<dbReference type="EMBL" id="ASPP01008244">
    <property type="protein sequence ID" value="ETO25856.1"/>
    <property type="molecule type" value="Genomic_DNA"/>
</dbReference>
<dbReference type="InterPro" id="IPR035892">
    <property type="entry name" value="C2_domain_sf"/>
</dbReference>
<dbReference type="PROSITE" id="PS51192">
    <property type="entry name" value="HELICASE_ATP_BIND_1"/>
    <property type="match status" value="2"/>
</dbReference>
<keyword evidence="9" id="KW-1185">Reference proteome</keyword>
<dbReference type="InterPro" id="IPR001650">
    <property type="entry name" value="Helicase_C-like"/>
</dbReference>
<evidence type="ECO:0000256" key="3">
    <source>
        <dbReference type="ARBA" id="ARBA00022806"/>
    </source>
</evidence>
<feature type="non-terminal residue" evidence="8">
    <location>
        <position position="1073"/>
    </location>
</feature>
<dbReference type="InterPro" id="IPR036388">
    <property type="entry name" value="WH-like_DNA-bd_sf"/>
</dbReference>
<keyword evidence="3" id="KW-0347">Helicase</keyword>
<dbReference type="SUPFAM" id="SSF158702">
    <property type="entry name" value="Sec63 N-terminal domain-like"/>
    <property type="match status" value="1"/>
</dbReference>
<comment type="caution">
    <text evidence="8">The sequence shown here is derived from an EMBL/GenBank/DDBJ whole genome shotgun (WGS) entry which is preliminary data.</text>
</comment>
<dbReference type="InterPro" id="IPR014001">
    <property type="entry name" value="Helicase_ATP-bd"/>
</dbReference>
<keyword evidence="4" id="KW-0067">ATP-binding</keyword>
<dbReference type="SMART" id="SM00490">
    <property type="entry name" value="HELICc"/>
    <property type="match status" value="1"/>
</dbReference>
<dbReference type="Proteomes" id="UP000023152">
    <property type="component" value="Unassembled WGS sequence"/>
</dbReference>
<keyword evidence="1" id="KW-0547">Nucleotide-binding</keyword>
<dbReference type="PANTHER" id="PTHR47961">
    <property type="entry name" value="DNA POLYMERASE THETA, PUTATIVE (AFU_ORTHOLOGUE AFUA_1G05260)-RELATED"/>
    <property type="match status" value="1"/>
</dbReference>
<evidence type="ECO:0000313" key="9">
    <source>
        <dbReference type="Proteomes" id="UP000023152"/>
    </source>
</evidence>
<feature type="transmembrane region" description="Helical" evidence="5">
    <location>
        <begin position="418"/>
        <end position="437"/>
    </location>
</feature>
<evidence type="ECO:0000256" key="2">
    <source>
        <dbReference type="ARBA" id="ARBA00022801"/>
    </source>
</evidence>
<organism evidence="8 9">
    <name type="scientific">Reticulomyxa filosa</name>
    <dbReference type="NCBI Taxonomy" id="46433"/>
    <lineage>
        <taxon>Eukaryota</taxon>
        <taxon>Sar</taxon>
        <taxon>Rhizaria</taxon>
        <taxon>Retaria</taxon>
        <taxon>Foraminifera</taxon>
        <taxon>Monothalamids</taxon>
        <taxon>Reticulomyxidae</taxon>
        <taxon>Reticulomyxa</taxon>
    </lineage>
</organism>
<dbReference type="Gene3D" id="2.60.40.150">
    <property type="entry name" value="C2 domain"/>
    <property type="match status" value="1"/>
</dbReference>
<dbReference type="Pfam" id="PF23445">
    <property type="entry name" value="WHD_SNRNP200"/>
    <property type="match status" value="1"/>
</dbReference>
<dbReference type="SMART" id="SM00487">
    <property type="entry name" value="DEXDc"/>
    <property type="match status" value="1"/>
</dbReference>
<dbReference type="FunFam" id="1.10.10.10:FF:000024">
    <property type="entry name" value="U5 small nuclear ribonucleoprotein helicase"/>
    <property type="match status" value="1"/>
</dbReference>
<dbReference type="SMART" id="SM00973">
    <property type="entry name" value="Sec63"/>
    <property type="match status" value="1"/>
</dbReference>
<keyword evidence="5" id="KW-0472">Membrane</keyword>
<dbReference type="InterPro" id="IPR027417">
    <property type="entry name" value="P-loop_NTPase"/>
</dbReference>
<dbReference type="FunFam" id="3.40.50.300:FF:000254">
    <property type="entry name" value="U5 small nuclear ribonucleoprotein helicase"/>
    <property type="match status" value="1"/>
</dbReference>
<dbReference type="Gene3D" id="1.10.150.20">
    <property type="entry name" value="5' to 3' exonuclease, C-terminal subdomain"/>
    <property type="match status" value="1"/>
</dbReference>
<dbReference type="GO" id="GO:0005524">
    <property type="term" value="F:ATP binding"/>
    <property type="evidence" value="ECO:0007669"/>
    <property type="project" value="UniProtKB-KW"/>
</dbReference>
<proteinExistence type="predicted"/>
<dbReference type="GO" id="GO:0003676">
    <property type="term" value="F:nucleic acid binding"/>
    <property type="evidence" value="ECO:0007669"/>
    <property type="project" value="InterPro"/>
</dbReference>
<dbReference type="InterPro" id="IPR050474">
    <property type="entry name" value="Hel308_SKI2-like"/>
</dbReference>
<evidence type="ECO:0000256" key="1">
    <source>
        <dbReference type="ARBA" id="ARBA00022741"/>
    </source>
</evidence>
<dbReference type="OMA" id="SKFEDIG"/>
<dbReference type="InterPro" id="IPR057842">
    <property type="entry name" value="WH_MER3"/>
</dbReference>
<protein>
    <recommendedName>
        <fullName evidence="10">Activating signal cointegrator 1 complex subunit 3</fullName>
    </recommendedName>
</protein>
<dbReference type="Gene3D" id="1.10.10.10">
    <property type="entry name" value="Winged helix-like DNA-binding domain superfamily/Winged helix DNA-binding domain"/>
    <property type="match status" value="1"/>
</dbReference>
<dbReference type="InterPro" id="IPR011545">
    <property type="entry name" value="DEAD/DEAH_box_helicase_dom"/>
</dbReference>
<dbReference type="Pfam" id="PF00271">
    <property type="entry name" value="Helicase_C"/>
    <property type="match status" value="1"/>
</dbReference>
<feature type="domain" description="Helicase C-terminal" evidence="7">
    <location>
        <begin position="126"/>
        <end position="345"/>
    </location>
</feature>
<dbReference type="PROSITE" id="PS51194">
    <property type="entry name" value="HELICASE_CTER"/>
    <property type="match status" value="1"/>
</dbReference>
<evidence type="ECO:0000256" key="4">
    <source>
        <dbReference type="ARBA" id="ARBA00022840"/>
    </source>
</evidence>